<keyword evidence="4" id="KW-1185">Reference proteome</keyword>
<evidence type="ECO:0000313" key="4">
    <source>
        <dbReference type="Proteomes" id="UP001320420"/>
    </source>
</evidence>
<evidence type="ECO:0000256" key="1">
    <source>
        <dbReference type="SAM" id="MobiDB-lite"/>
    </source>
</evidence>
<reference evidence="3 4" key="1">
    <citation type="submission" date="2024-02" db="EMBL/GenBank/DDBJ databases">
        <title>De novo assembly and annotation of 12 fungi associated with fruit tree decline syndrome in Ontario, Canada.</title>
        <authorList>
            <person name="Sulman M."/>
            <person name="Ellouze W."/>
            <person name="Ilyukhin E."/>
        </authorList>
    </citation>
    <scope>NUCLEOTIDE SEQUENCE [LARGE SCALE GENOMIC DNA]</scope>
    <source>
        <strain evidence="3 4">M11/M66-122</strain>
    </source>
</reference>
<evidence type="ECO:0000313" key="3">
    <source>
        <dbReference type="EMBL" id="KAK7751718.1"/>
    </source>
</evidence>
<feature type="chain" id="PRO_5042815106" evidence="2">
    <location>
        <begin position="18"/>
        <end position="97"/>
    </location>
</feature>
<dbReference type="AlphaFoldDB" id="A0AAN9V1A8"/>
<name>A0AAN9V1A8_9PEZI</name>
<feature type="region of interest" description="Disordered" evidence="1">
    <location>
        <begin position="19"/>
        <end position="72"/>
    </location>
</feature>
<feature type="compositionally biased region" description="Gly residues" evidence="1">
    <location>
        <begin position="23"/>
        <end position="48"/>
    </location>
</feature>
<gene>
    <name evidence="3" type="ORF">SLS62_006379</name>
</gene>
<dbReference type="Proteomes" id="UP001320420">
    <property type="component" value="Unassembled WGS sequence"/>
</dbReference>
<organism evidence="3 4">
    <name type="scientific">Diatrype stigma</name>
    <dbReference type="NCBI Taxonomy" id="117547"/>
    <lineage>
        <taxon>Eukaryota</taxon>
        <taxon>Fungi</taxon>
        <taxon>Dikarya</taxon>
        <taxon>Ascomycota</taxon>
        <taxon>Pezizomycotina</taxon>
        <taxon>Sordariomycetes</taxon>
        <taxon>Xylariomycetidae</taxon>
        <taxon>Xylariales</taxon>
        <taxon>Diatrypaceae</taxon>
        <taxon>Diatrype</taxon>
    </lineage>
</organism>
<dbReference type="EMBL" id="JAKJXP020000046">
    <property type="protein sequence ID" value="KAK7751718.1"/>
    <property type="molecule type" value="Genomic_DNA"/>
</dbReference>
<protein>
    <submittedName>
        <fullName evidence="3">Uncharacterized protein</fullName>
    </submittedName>
</protein>
<keyword evidence="2" id="KW-0732">Signal</keyword>
<comment type="caution">
    <text evidence="3">The sequence shown here is derived from an EMBL/GenBank/DDBJ whole genome shotgun (WGS) entry which is preliminary data.</text>
</comment>
<feature type="signal peptide" evidence="2">
    <location>
        <begin position="1"/>
        <end position="17"/>
    </location>
</feature>
<sequence length="97" mass="9123">MARQSLGTLCLVAFAEADTDGSDVGGAVGGRRTGRGGADGSGADGSGADGSCADGGDDEAASSGTSGMVDTRIGTPSKVAIQAAGPEFVLGSETIVG</sequence>
<proteinExistence type="predicted"/>
<evidence type="ECO:0000256" key="2">
    <source>
        <dbReference type="SAM" id="SignalP"/>
    </source>
</evidence>
<accession>A0AAN9V1A8</accession>